<reference evidence="1 2" key="1">
    <citation type="submission" date="2024-09" db="EMBL/GenBank/DDBJ databases">
        <title>Chromosome-scale assembly of Riccia sorocarpa.</title>
        <authorList>
            <person name="Paukszto L."/>
        </authorList>
    </citation>
    <scope>NUCLEOTIDE SEQUENCE [LARGE SCALE GENOMIC DNA]</scope>
    <source>
        <strain evidence="1">LP-2024</strain>
        <tissue evidence="1">Aerial parts of the thallus</tissue>
    </source>
</reference>
<name>A0ABD3HK04_9MARC</name>
<accession>A0ABD3HK04</accession>
<dbReference type="AlphaFoldDB" id="A0ABD3HK04"/>
<dbReference type="EMBL" id="JBJQOH010000003">
    <property type="protein sequence ID" value="KAL3691176.1"/>
    <property type="molecule type" value="Genomic_DNA"/>
</dbReference>
<proteinExistence type="predicted"/>
<evidence type="ECO:0000313" key="2">
    <source>
        <dbReference type="Proteomes" id="UP001633002"/>
    </source>
</evidence>
<organism evidence="1 2">
    <name type="scientific">Riccia sorocarpa</name>
    <dbReference type="NCBI Taxonomy" id="122646"/>
    <lineage>
        <taxon>Eukaryota</taxon>
        <taxon>Viridiplantae</taxon>
        <taxon>Streptophyta</taxon>
        <taxon>Embryophyta</taxon>
        <taxon>Marchantiophyta</taxon>
        <taxon>Marchantiopsida</taxon>
        <taxon>Marchantiidae</taxon>
        <taxon>Marchantiales</taxon>
        <taxon>Ricciaceae</taxon>
        <taxon>Riccia</taxon>
    </lineage>
</organism>
<dbReference type="Proteomes" id="UP001633002">
    <property type="component" value="Unassembled WGS sequence"/>
</dbReference>
<keyword evidence="2" id="KW-1185">Reference proteome</keyword>
<sequence length="107" mass="12472">MWTRNSVLKMTRINIQLVFFVALAAVVFPTDCSMFCCRLQAVFADIQHTAQSVDDFPRQDMEKVIDQVASEDYEKASFEIPKTDWCNKHQMRCIDASDLIFRGCERR</sequence>
<protein>
    <submittedName>
        <fullName evidence="1">Uncharacterized protein</fullName>
    </submittedName>
</protein>
<evidence type="ECO:0000313" key="1">
    <source>
        <dbReference type="EMBL" id="KAL3691176.1"/>
    </source>
</evidence>
<gene>
    <name evidence="1" type="ORF">R1sor_004827</name>
</gene>
<comment type="caution">
    <text evidence="1">The sequence shown here is derived from an EMBL/GenBank/DDBJ whole genome shotgun (WGS) entry which is preliminary data.</text>
</comment>